<keyword evidence="1" id="KW-0472">Membrane</keyword>
<evidence type="ECO:0000313" key="3">
    <source>
        <dbReference type="Proteomes" id="UP000319424"/>
    </source>
</evidence>
<reference evidence="2 3" key="1">
    <citation type="submission" date="2019-07" db="EMBL/GenBank/DDBJ databases">
        <title>Criibacterium bergeronii gen. nov., sp. nov. isolated from human clinical samples.</title>
        <authorList>
            <person name="Maheux A.F."/>
            <person name="Boudreau D.K."/>
            <person name="Berube E."/>
            <person name="Brodeur S."/>
            <person name="Bernard K.A."/>
            <person name="Abed J.Y."/>
            <person name="Ducrey E."/>
            <person name="Guay E.F."/>
            <person name="Raymond F."/>
            <person name="Corbeil J."/>
            <person name="Domingo M.-C."/>
            <person name="Roy P.H."/>
            <person name="Boissinot M."/>
            <person name="Tocheva E.I."/>
            <person name="Omar R.F."/>
        </authorList>
    </citation>
    <scope>NUCLEOTIDE SEQUENCE [LARGE SCALE GENOMIC DNA]</scope>
    <source>
        <strain evidence="2 3">CCRI-24246</strain>
    </source>
</reference>
<dbReference type="EMBL" id="VJXW01000065">
    <property type="protein sequence ID" value="TRW21024.1"/>
    <property type="molecule type" value="Genomic_DNA"/>
</dbReference>
<dbReference type="OrthoDB" id="2082001at2"/>
<evidence type="ECO:0000313" key="2">
    <source>
        <dbReference type="EMBL" id="TRW21024.1"/>
    </source>
</evidence>
<sequence>MEVSYSIKNAVKASKKDLIEALDIYTKTVDKFSETNTNEIMDYINKQYKENRIMFFYILYLNEEVCGFAEYGYLPKNKILLLDYLCTSERNHTIFFSFYHIIFEDIKANLKKRSLFIDFIITELSLKENDKKLIDVDSNYYRQVLSFEKFHILKIPYKQPYFNDDKITFSDFNLAIKKAGSYENNLYKFDRNFYIFLLEELYEEHYIKWYLHYMSEESKLNINEHFKSIIEFIKIEYPNETFSEEIYSVNCNVFDEGLCTQVNPEIITLTRERKIKRTKYFKFTLWLVITIISILLVHFQEIIGISKYIATLTTVIGLISGIFTFLPYLKKK</sequence>
<evidence type="ECO:0000256" key="1">
    <source>
        <dbReference type="SAM" id="Phobius"/>
    </source>
</evidence>
<feature type="transmembrane region" description="Helical" evidence="1">
    <location>
        <begin position="305"/>
        <end position="329"/>
    </location>
</feature>
<keyword evidence="1" id="KW-0812">Transmembrane</keyword>
<comment type="caution">
    <text evidence="2">The sequence shown here is derived from an EMBL/GenBank/DDBJ whole genome shotgun (WGS) entry which is preliminary data.</text>
</comment>
<organism evidence="2 3">
    <name type="scientific">Criibacterium bergeronii</name>
    <dbReference type="NCBI Taxonomy" id="1871336"/>
    <lineage>
        <taxon>Bacteria</taxon>
        <taxon>Bacillati</taxon>
        <taxon>Bacillota</taxon>
        <taxon>Clostridia</taxon>
        <taxon>Peptostreptococcales</taxon>
        <taxon>Filifactoraceae</taxon>
        <taxon>Criibacterium</taxon>
    </lineage>
</organism>
<name>A0A552US16_9FIRM</name>
<proteinExistence type="predicted"/>
<dbReference type="Proteomes" id="UP000319424">
    <property type="component" value="Unassembled WGS sequence"/>
</dbReference>
<keyword evidence="1" id="KW-1133">Transmembrane helix</keyword>
<dbReference type="AlphaFoldDB" id="A0A552US16"/>
<accession>A0A552US16</accession>
<feature type="transmembrane region" description="Helical" evidence="1">
    <location>
        <begin position="280"/>
        <end position="299"/>
    </location>
</feature>
<protein>
    <submittedName>
        <fullName evidence="2">Uncharacterized protein</fullName>
    </submittedName>
</protein>
<gene>
    <name evidence="2" type="ORF">FL857_12260</name>
</gene>